<evidence type="ECO:0000313" key="1">
    <source>
        <dbReference type="EMBL" id="AAL42755.1"/>
    </source>
</evidence>
<dbReference type="AlphaFoldDB" id="Q8UEK1"/>
<sequence>MVVIYAAGFKAVFHAPQFLWWHVVGSQGLAKTWISRFGMSVSGWNSPKRAAKKLQKNRIFLGKIFEDRLLRPPKAIIWADLVCSWPSSSHSPIRAPHRRGMA</sequence>
<evidence type="ECO:0000313" key="2">
    <source>
        <dbReference type="Proteomes" id="UP000000813"/>
    </source>
</evidence>
<proteinExistence type="predicted"/>
<dbReference type="KEGG" id="atu:Atu1756"/>
<name>Q8UEK1_AGRFC</name>
<gene>
    <name evidence="1" type="ordered locus">Atu1756</name>
</gene>
<dbReference type="PIR" id="AE2792">
    <property type="entry name" value="AE2792"/>
</dbReference>
<keyword evidence="2" id="KW-1185">Reference proteome</keyword>
<protein>
    <submittedName>
        <fullName evidence="1">Uncharacterized protein</fullName>
    </submittedName>
</protein>
<dbReference type="HOGENOM" id="CLU_2271416_0_0_5"/>
<dbReference type="Proteomes" id="UP000000813">
    <property type="component" value="Chromosome circular"/>
</dbReference>
<dbReference type="BioCyc" id="AGRO:ATU1756-MONOMER"/>
<dbReference type="EnsemblBacteria" id="AAL42755">
    <property type="protein sequence ID" value="AAL42755"/>
    <property type="gene ID" value="Atu1756"/>
</dbReference>
<organism evidence="1 2">
    <name type="scientific">Agrobacterium fabrum (strain C58 / ATCC 33970)</name>
    <name type="common">Agrobacterium tumefaciens (strain C58)</name>
    <dbReference type="NCBI Taxonomy" id="176299"/>
    <lineage>
        <taxon>Bacteria</taxon>
        <taxon>Pseudomonadati</taxon>
        <taxon>Pseudomonadota</taxon>
        <taxon>Alphaproteobacteria</taxon>
        <taxon>Hyphomicrobiales</taxon>
        <taxon>Rhizobiaceae</taxon>
        <taxon>Rhizobium/Agrobacterium group</taxon>
        <taxon>Agrobacterium</taxon>
        <taxon>Agrobacterium tumefaciens complex</taxon>
    </lineage>
</organism>
<accession>Q8UEK1</accession>
<reference evidence="1 2" key="2">
    <citation type="journal article" date="2001" name="Science">
        <title>Genome sequence of the plant pathogen and biotechnology agent Agrobacterium tumefaciens C58.</title>
        <authorList>
            <person name="Goodner B."/>
            <person name="Hinkle G."/>
            <person name="Gattung S."/>
            <person name="Miller N."/>
            <person name="Blanchard M."/>
            <person name="Qurollo B."/>
            <person name="Goldman B.S."/>
            <person name="Cao Y."/>
            <person name="Askenazi M."/>
            <person name="Halling C."/>
            <person name="Mullin L."/>
            <person name="Houmiel K."/>
            <person name="Gordon J."/>
            <person name="Vaudin M."/>
            <person name="Iartchouk O."/>
            <person name="Epp A."/>
            <person name="Liu F."/>
            <person name="Wollam C."/>
            <person name="Allinger M."/>
            <person name="Doughty D."/>
            <person name="Scott C."/>
            <person name="Lappas C."/>
            <person name="Markelz B."/>
            <person name="Flanagan C."/>
            <person name="Crowell C."/>
            <person name="Gurson J."/>
            <person name="Lomo C."/>
            <person name="Sear C."/>
            <person name="Strub G."/>
            <person name="Cielo C."/>
            <person name="Slater S."/>
        </authorList>
    </citation>
    <scope>NUCLEOTIDE SEQUENCE [LARGE SCALE GENOMIC DNA]</scope>
    <source>
        <strain evidence="2">C58 / ATCC 33970</strain>
    </source>
</reference>
<dbReference type="EMBL" id="AE007869">
    <property type="protein sequence ID" value="AAL42755.1"/>
    <property type="molecule type" value="Genomic_DNA"/>
</dbReference>
<reference evidence="1 2" key="1">
    <citation type="journal article" date="2001" name="Science">
        <title>The genome of the natural genetic engineer Agrobacterium tumefaciens C58.</title>
        <authorList>
            <person name="Wood D.W."/>
            <person name="Setubal J.C."/>
            <person name="Kaul R."/>
            <person name="Monks D.E."/>
            <person name="Kitajima J.P."/>
            <person name="Okura V.K."/>
            <person name="Zhou Y."/>
            <person name="Chen L."/>
            <person name="Wood G.E."/>
            <person name="Almeida N.F.Jr."/>
            <person name="Woo L."/>
            <person name="Chen Y."/>
            <person name="Paulsen I.T."/>
            <person name="Eisen J.A."/>
            <person name="Karp P.D."/>
            <person name="Bovee D.Sr."/>
            <person name="Chapman P."/>
            <person name="Clendenning J."/>
            <person name="Deatherage G."/>
            <person name="Gillet W."/>
            <person name="Grant C."/>
            <person name="Kutyavin T."/>
            <person name="Levy R."/>
            <person name="Li M.J."/>
            <person name="McClelland E."/>
            <person name="Palmieri A."/>
            <person name="Raymond C."/>
            <person name="Rouse G."/>
            <person name="Saenphimmachak C."/>
            <person name="Wu Z."/>
            <person name="Romero P."/>
            <person name="Gordon D."/>
            <person name="Zhang S."/>
            <person name="Yoo H."/>
            <person name="Tao Y."/>
            <person name="Biddle P."/>
            <person name="Jung M."/>
            <person name="Krespan W."/>
            <person name="Perry M."/>
            <person name="Gordon-Kamm B."/>
            <person name="Liao L."/>
            <person name="Kim S."/>
            <person name="Hendrick C."/>
            <person name="Zhao Z.Y."/>
            <person name="Dolan M."/>
            <person name="Chumley F."/>
            <person name="Tingey S.V."/>
            <person name="Tomb J.F."/>
            <person name="Gordon M.P."/>
            <person name="Olson M.V."/>
            <person name="Nester E.W."/>
        </authorList>
    </citation>
    <scope>NUCLEOTIDE SEQUENCE [LARGE SCALE GENOMIC DNA]</scope>
    <source>
        <strain evidence="2">C58 / ATCC 33970</strain>
    </source>
</reference>